<feature type="signal peptide" evidence="1">
    <location>
        <begin position="1"/>
        <end position="34"/>
    </location>
</feature>
<reference evidence="2 3" key="1">
    <citation type="submission" date="2018-08" db="EMBL/GenBank/DDBJ databases">
        <title>Genome Sequence of Clavibacter michiganensis Subspecies type strains, and the Atypical Peach-Colored Strains Isolated from Tomato.</title>
        <authorList>
            <person name="Osdaghi E."/>
            <person name="Portier P."/>
            <person name="Briand M."/>
            <person name="Jacques M.-A."/>
        </authorList>
    </citation>
    <scope>NUCLEOTIDE SEQUENCE [LARGE SCALE GENOMIC DNA]</scope>
    <source>
        <strain evidence="2 3">CFBP 7493</strain>
    </source>
</reference>
<dbReference type="EMBL" id="QWEC01000266">
    <property type="protein sequence ID" value="RII95914.1"/>
    <property type="molecule type" value="Genomic_DNA"/>
</dbReference>
<organism evidence="2 3">
    <name type="scientific">Clavibacter michiganensis</name>
    <dbReference type="NCBI Taxonomy" id="28447"/>
    <lineage>
        <taxon>Bacteria</taxon>
        <taxon>Bacillati</taxon>
        <taxon>Actinomycetota</taxon>
        <taxon>Actinomycetes</taxon>
        <taxon>Micrococcales</taxon>
        <taxon>Microbacteriaceae</taxon>
        <taxon>Clavibacter</taxon>
    </lineage>
</organism>
<feature type="non-terminal residue" evidence="2">
    <location>
        <position position="38"/>
    </location>
</feature>
<gene>
    <name evidence="2" type="ORF">DZF96_13320</name>
</gene>
<evidence type="ECO:0000313" key="2">
    <source>
        <dbReference type="EMBL" id="RII95914.1"/>
    </source>
</evidence>
<keyword evidence="2" id="KW-0645">Protease</keyword>
<comment type="caution">
    <text evidence="2">The sequence shown here is derived from an EMBL/GenBank/DDBJ whole genome shotgun (WGS) entry which is preliminary data.</text>
</comment>
<accession>A0A399NPL7</accession>
<name>A0A399NPL7_9MICO</name>
<sequence length="38" mass="3596">MPCRLTITHRSTVAAAAAVCLGAALLGSAAPASAADAD</sequence>
<keyword evidence="1" id="KW-0732">Signal</keyword>
<proteinExistence type="predicted"/>
<keyword evidence="2" id="KW-0378">Hydrolase</keyword>
<protein>
    <submittedName>
        <fullName evidence="2">Serine protease</fullName>
    </submittedName>
</protein>
<dbReference type="GO" id="GO:0008233">
    <property type="term" value="F:peptidase activity"/>
    <property type="evidence" value="ECO:0007669"/>
    <property type="project" value="UniProtKB-KW"/>
</dbReference>
<evidence type="ECO:0000313" key="3">
    <source>
        <dbReference type="Proteomes" id="UP000266298"/>
    </source>
</evidence>
<evidence type="ECO:0000256" key="1">
    <source>
        <dbReference type="SAM" id="SignalP"/>
    </source>
</evidence>
<feature type="chain" id="PRO_5017394622" evidence="1">
    <location>
        <begin position="35"/>
        <end position="38"/>
    </location>
</feature>
<dbReference type="GO" id="GO:0006508">
    <property type="term" value="P:proteolysis"/>
    <property type="evidence" value="ECO:0007669"/>
    <property type="project" value="UniProtKB-KW"/>
</dbReference>
<dbReference type="AlphaFoldDB" id="A0A399NPL7"/>
<dbReference type="Proteomes" id="UP000266298">
    <property type="component" value="Unassembled WGS sequence"/>
</dbReference>